<reference evidence="14" key="1">
    <citation type="submission" date="2020-10" db="EMBL/GenBank/DDBJ databases">
        <authorList>
            <person name="Gilroy R."/>
        </authorList>
    </citation>
    <scope>NUCLEOTIDE SEQUENCE</scope>
    <source>
        <strain evidence="14">CHK195-4489</strain>
    </source>
</reference>
<evidence type="ECO:0000256" key="4">
    <source>
        <dbReference type="ARBA" id="ARBA00001947"/>
    </source>
</evidence>
<dbReference type="GO" id="GO:0004750">
    <property type="term" value="F:D-ribulose-phosphate 3-epimerase activity"/>
    <property type="evidence" value="ECO:0007669"/>
    <property type="project" value="UniProtKB-UniRule"/>
</dbReference>
<dbReference type="AlphaFoldDB" id="A0A9D1LAZ9"/>
<dbReference type="CDD" id="cd00429">
    <property type="entry name" value="RPE"/>
    <property type="match status" value="1"/>
</dbReference>
<evidence type="ECO:0000256" key="1">
    <source>
        <dbReference type="ARBA" id="ARBA00001782"/>
    </source>
</evidence>
<evidence type="ECO:0000256" key="10">
    <source>
        <dbReference type="NCBIfam" id="TIGR01163"/>
    </source>
</evidence>
<comment type="catalytic activity">
    <reaction evidence="1">
        <text>D-ribulose 5-phosphate = D-xylulose 5-phosphate</text>
        <dbReference type="Rhea" id="RHEA:13677"/>
        <dbReference type="ChEBI" id="CHEBI:57737"/>
        <dbReference type="ChEBI" id="CHEBI:58121"/>
        <dbReference type="EC" id="5.1.3.1"/>
    </reaction>
</comment>
<dbReference type="NCBIfam" id="NF004076">
    <property type="entry name" value="PRK05581.1-4"/>
    <property type="match status" value="1"/>
</dbReference>
<dbReference type="Proteomes" id="UP000824089">
    <property type="component" value="Unassembled WGS sequence"/>
</dbReference>
<comment type="cofactor">
    <cofactor evidence="12">
        <name>a divalent metal cation</name>
        <dbReference type="ChEBI" id="CHEBI:60240"/>
    </cofactor>
    <text evidence="12">Binds 1 divalent metal cation per subunit.</text>
</comment>
<feature type="binding site" evidence="12">
    <location>
        <position position="23"/>
    </location>
    <ligand>
        <name>a divalent metal cation</name>
        <dbReference type="ChEBI" id="CHEBI:60240"/>
    </ligand>
</feature>
<feature type="binding site" evidence="12">
    <location>
        <position position="25"/>
    </location>
    <ligand>
        <name>a divalent metal cation</name>
        <dbReference type="ChEBI" id="CHEBI:60240"/>
    </ligand>
</feature>
<keyword evidence="12" id="KW-0464">Manganese</keyword>
<proteinExistence type="inferred from homology"/>
<feature type="active site" description="Proton donor" evidence="11">
    <location>
        <position position="166"/>
    </location>
</feature>
<keyword evidence="9 14" id="KW-0413">Isomerase</keyword>
<evidence type="ECO:0000256" key="12">
    <source>
        <dbReference type="PIRSR" id="PIRSR001461-2"/>
    </source>
</evidence>
<feature type="binding site" evidence="13">
    <location>
        <begin position="132"/>
        <end position="135"/>
    </location>
    <ligand>
        <name>substrate</name>
    </ligand>
</feature>
<dbReference type="GO" id="GO:0005975">
    <property type="term" value="P:carbohydrate metabolic process"/>
    <property type="evidence" value="ECO:0007669"/>
    <property type="project" value="InterPro"/>
</dbReference>
<feature type="binding site" evidence="12">
    <location>
        <position position="166"/>
    </location>
    <ligand>
        <name>a divalent metal cation</name>
        <dbReference type="ChEBI" id="CHEBI:60240"/>
    </ligand>
</feature>
<keyword evidence="8 12" id="KW-0479">Metal-binding</keyword>
<feature type="binding site" evidence="13">
    <location>
        <position position="168"/>
    </location>
    <ligand>
        <name>substrate</name>
    </ligand>
</feature>
<comment type="caution">
    <text evidence="14">The sequence shown here is derived from an EMBL/GenBank/DDBJ whole genome shotgun (WGS) entry which is preliminary data.</text>
</comment>
<dbReference type="PROSITE" id="PS01085">
    <property type="entry name" value="RIBUL_P_3_EPIMER_1"/>
    <property type="match status" value="1"/>
</dbReference>
<comment type="similarity">
    <text evidence="6">Belongs to the ribulose-phosphate 3-epimerase family.</text>
</comment>
<sequence>SADFAELGNEIRKIEAAGADLVHVDVMDGHFVPNISLGIPVVKCARKATRLPFDVHLMIENPDRYIDAFADAGADIITVHQEACIHLHRTIQMIKKRNLKAAAALNPATPVSTLEAILPDLDMVLLMSVNPGFGGQSYIPSTTRKIAELRRMADELGMPDLDIEVDGGVDPVTCKEVRAAGANVLVAGSAVFGAADPAAVIAALKS</sequence>
<feature type="binding site" evidence="13">
    <location>
        <position position="56"/>
    </location>
    <ligand>
        <name>substrate</name>
    </ligand>
</feature>
<dbReference type="InterPro" id="IPR026019">
    <property type="entry name" value="Ribul_P_3_epim"/>
</dbReference>
<dbReference type="PANTHER" id="PTHR11749">
    <property type="entry name" value="RIBULOSE-5-PHOSPHATE-3-EPIMERASE"/>
    <property type="match status" value="1"/>
</dbReference>
<evidence type="ECO:0000256" key="3">
    <source>
        <dbReference type="ARBA" id="ARBA00001941"/>
    </source>
</evidence>
<dbReference type="EMBL" id="DVMM01000115">
    <property type="protein sequence ID" value="HIU29753.1"/>
    <property type="molecule type" value="Genomic_DNA"/>
</dbReference>
<comment type="cofactor">
    <cofactor evidence="5">
        <name>Fe(2+)</name>
        <dbReference type="ChEBI" id="CHEBI:29033"/>
    </cofactor>
</comment>
<dbReference type="HAMAP" id="MF_02227">
    <property type="entry name" value="RPE"/>
    <property type="match status" value="1"/>
</dbReference>
<protein>
    <recommendedName>
        <fullName evidence="7 10">Ribulose-phosphate 3-epimerase</fullName>
        <ecNumber evidence="7 10">5.1.3.1</ecNumber>
    </recommendedName>
</protein>
<dbReference type="GO" id="GO:0046872">
    <property type="term" value="F:metal ion binding"/>
    <property type="evidence" value="ECO:0007669"/>
    <property type="project" value="UniProtKB-KW"/>
</dbReference>
<keyword evidence="12" id="KW-0862">Zinc</keyword>
<comment type="cofactor">
    <cofactor evidence="3">
        <name>Co(2+)</name>
        <dbReference type="ChEBI" id="CHEBI:48828"/>
    </cofactor>
</comment>
<comment type="cofactor">
    <cofactor evidence="2">
        <name>Mn(2+)</name>
        <dbReference type="ChEBI" id="CHEBI:29035"/>
    </cofactor>
</comment>
<dbReference type="NCBIfam" id="TIGR01163">
    <property type="entry name" value="rpe"/>
    <property type="match status" value="1"/>
</dbReference>
<feature type="active site" description="Proton acceptor" evidence="11">
    <location>
        <position position="25"/>
    </location>
</feature>
<dbReference type="InterPro" id="IPR011060">
    <property type="entry name" value="RibuloseP-bd_barrel"/>
</dbReference>
<organism evidence="14 15">
    <name type="scientific">Candidatus Egerieisoma faecipullorum</name>
    <dbReference type="NCBI Taxonomy" id="2840963"/>
    <lineage>
        <taxon>Bacteria</taxon>
        <taxon>Bacillati</taxon>
        <taxon>Bacillota</taxon>
        <taxon>Clostridia</taxon>
        <taxon>Eubacteriales</taxon>
        <taxon>Clostridiaceae</taxon>
        <taxon>Clostridiaceae incertae sedis</taxon>
        <taxon>Candidatus Egerieisoma</taxon>
    </lineage>
</organism>
<feature type="non-terminal residue" evidence="14">
    <location>
        <position position="1"/>
    </location>
</feature>
<dbReference type="GO" id="GO:0006098">
    <property type="term" value="P:pentose-phosphate shunt"/>
    <property type="evidence" value="ECO:0007669"/>
    <property type="project" value="UniProtKB-UniRule"/>
</dbReference>
<dbReference type="FunFam" id="3.20.20.70:FF:000004">
    <property type="entry name" value="Ribulose-phosphate 3-epimerase"/>
    <property type="match status" value="1"/>
</dbReference>
<reference evidence="14" key="2">
    <citation type="journal article" date="2021" name="PeerJ">
        <title>Extensive microbial diversity within the chicken gut microbiome revealed by metagenomics and culture.</title>
        <authorList>
            <person name="Gilroy R."/>
            <person name="Ravi A."/>
            <person name="Getino M."/>
            <person name="Pursley I."/>
            <person name="Horton D.L."/>
            <person name="Alikhan N.F."/>
            <person name="Baker D."/>
            <person name="Gharbi K."/>
            <person name="Hall N."/>
            <person name="Watson M."/>
            <person name="Adriaenssens E.M."/>
            <person name="Foster-Nyarko E."/>
            <person name="Jarju S."/>
            <person name="Secka A."/>
            <person name="Antonio M."/>
            <person name="Oren A."/>
            <person name="Chaudhuri R.R."/>
            <person name="La Ragione R."/>
            <person name="Hildebrand F."/>
            <person name="Pallen M.J."/>
        </authorList>
    </citation>
    <scope>NUCLEOTIDE SEQUENCE</scope>
    <source>
        <strain evidence="14">CHK195-4489</strain>
    </source>
</reference>
<evidence type="ECO:0000313" key="15">
    <source>
        <dbReference type="Proteomes" id="UP000824089"/>
    </source>
</evidence>
<evidence type="ECO:0000313" key="14">
    <source>
        <dbReference type="EMBL" id="HIU29753.1"/>
    </source>
</evidence>
<evidence type="ECO:0000256" key="9">
    <source>
        <dbReference type="ARBA" id="ARBA00023235"/>
    </source>
</evidence>
<dbReference type="GO" id="GO:0005737">
    <property type="term" value="C:cytoplasm"/>
    <property type="evidence" value="ECO:0007669"/>
    <property type="project" value="UniProtKB-ARBA"/>
</dbReference>
<evidence type="ECO:0000256" key="13">
    <source>
        <dbReference type="PIRSR" id="PIRSR001461-3"/>
    </source>
</evidence>
<dbReference type="InterPro" id="IPR013785">
    <property type="entry name" value="Aldolase_TIM"/>
</dbReference>
<evidence type="ECO:0000256" key="11">
    <source>
        <dbReference type="PIRSR" id="PIRSR001461-1"/>
    </source>
</evidence>
<dbReference type="EC" id="5.1.3.1" evidence="7 10"/>
<evidence type="ECO:0000256" key="8">
    <source>
        <dbReference type="ARBA" id="ARBA00022723"/>
    </source>
</evidence>
<evidence type="ECO:0000256" key="5">
    <source>
        <dbReference type="ARBA" id="ARBA00001954"/>
    </source>
</evidence>
<accession>A0A9D1LAZ9</accession>
<evidence type="ECO:0000256" key="6">
    <source>
        <dbReference type="ARBA" id="ARBA00009541"/>
    </source>
</evidence>
<dbReference type="PIRSF" id="PIRSF001461">
    <property type="entry name" value="RPE"/>
    <property type="match status" value="1"/>
</dbReference>
<feature type="binding site" evidence="13">
    <location>
        <begin position="188"/>
        <end position="189"/>
    </location>
    <ligand>
        <name>substrate</name>
    </ligand>
</feature>
<gene>
    <name evidence="14" type="ORF">IAD50_05595</name>
</gene>
<feature type="binding site" evidence="12">
    <location>
        <position position="56"/>
    </location>
    <ligand>
        <name>a divalent metal cation</name>
        <dbReference type="ChEBI" id="CHEBI:60240"/>
    </ligand>
</feature>
<dbReference type="Gene3D" id="3.20.20.70">
    <property type="entry name" value="Aldolase class I"/>
    <property type="match status" value="1"/>
</dbReference>
<name>A0A9D1LAZ9_9CLOT</name>
<keyword evidence="12" id="KW-0170">Cobalt</keyword>
<dbReference type="InterPro" id="IPR000056">
    <property type="entry name" value="Ribul_P_3_epim-like"/>
</dbReference>
<evidence type="ECO:0000256" key="2">
    <source>
        <dbReference type="ARBA" id="ARBA00001936"/>
    </source>
</evidence>
<evidence type="ECO:0000256" key="7">
    <source>
        <dbReference type="ARBA" id="ARBA00013188"/>
    </source>
</evidence>
<dbReference type="SUPFAM" id="SSF51366">
    <property type="entry name" value="Ribulose-phoshate binding barrel"/>
    <property type="match status" value="1"/>
</dbReference>
<dbReference type="Pfam" id="PF00834">
    <property type="entry name" value="Ribul_P_3_epim"/>
    <property type="match status" value="1"/>
</dbReference>
<comment type="cofactor">
    <cofactor evidence="4">
        <name>Zn(2+)</name>
        <dbReference type="ChEBI" id="CHEBI:29105"/>
    </cofactor>
</comment>